<feature type="domain" description="2-C-methyl-D-erythritol 2,4-cyclodiphosphate synthase" evidence="10">
    <location>
        <begin position="56"/>
        <end position="164"/>
    </location>
</feature>
<dbReference type="PROSITE" id="PS01350">
    <property type="entry name" value="ISPF"/>
    <property type="match status" value="1"/>
</dbReference>
<comment type="similarity">
    <text evidence="8">Belongs to the IspF family.</text>
</comment>
<dbReference type="GO" id="GO:0046872">
    <property type="term" value="F:metal ion binding"/>
    <property type="evidence" value="ECO:0007669"/>
    <property type="project" value="UniProtKB-KW"/>
</dbReference>
<reference evidence="11" key="1">
    <citation type="submission" date="2020-12" db="EMBL/GenBank/DDBJ databases">
        <authorList>
            <person name="Iha C."/>
        </authorList>
    </citation>
    <scope>NUCLEOTIDE SEQUENCE</scope>
</reference>
<evidence type="ECO:0000256" key="4">
    <source>
        <dbReference type="ARBA" id="ARBA00012579"/>
    </source>
</evidence>
<evidence type="ECO:0000256" key="3">
    <source>
        <dbReference type="ARBA" id="ARBA00004709"/>
    </source>
</evidence>
<keyword evidence="7 8" id="KW-0456">Lyase</keyword>
<dbReference type="Pfam" id="PF02542">
    <property type="entry name" value="YgbB"/>
    <property type="match status" value="1"/>
</dbReference>
<name>A0A8S1IX03_9CHLO</name>
<evidence type="ECO:0000259" key="10">
    <source>
        <dbReference type="Pfam" id="PF02542"/>
    </source>
</evidence>
<gene>
    <name evidence="11" type="ORF">OSTQU699_LOCUS3907</name>
</gene>
<dbReference type="PANTHER" id="PTHR43181">
    <property type="entry name" value="2-C-METHYL-D-ERYTHRITOL 2,4-CYCLODIPHOSPHATE SYNTHASE, CHLOROPLASTIC"/>
    <property type="match status" value="1"/>
</dbReference>
<sequence>MATPLIISTSWLWAPATSMRLTLLCSLHHSAPAVSSAVEAPSSTSAQDAPPVLPYRVGHGFDLHRLAEGYPLIIGGITIPHTKGCEAHSDGDVLLHCIVDAINGALSLPDIGQMFPDNDPKWKGAASHIFIAESVRLMRERGYVIGNLDATLIAQKPKLSPHKAREAPSSPSI</sequence>
<dbReference type="NCBIfam" id="TIGR00151">
    <property type="entry name" value="ispF"/>
    <property type="match status" value="1"/>
</dbReference>
<proteinExistence type="inferred from homology"/>
<comment type="cofactor">
    <cofactor evidence="2">
        <name>a divalent metal cation</name>
        <dbReference type="ChEBI" id="CHEBI:60240"/>
    </cofactor>
</comment>
<evidence type="ECO:0000256" key="6">
    <source>
        <dbReference type="ARBA" id="ARBA00023229"/>
    </source>
</evidence>
<evidence type="ECO:0000256" key="9">
    <source>
        <dbReference type="SAM" id="SignalP"/>
    </source>
</evidence>
<dbReference type="AlphaFoldDB" id="A0A8S1IX03"/>
<dbReference type="EC" id="4.6.1.12" evidence="4 8"/>
<keyword evidence="6 8" id="KW-0414">Isoprene biosynthesis</keyword>
<accession>A0A8S1IX03</accession>
<evidence type="ECO:0000256" key="7">
    <source>
        <dbReference type="ARBA" id="ARBA00023239"/>
    </source>
</evidence>
<dbReference type="Gene3D" id="3.30.1330.50">
    <property type="entry name" value="2-C-methyl-D-erythritol 2,4-cyclodiphosphate synthase"/>
    <property type="match status" value="1"/>
</dbReference>
<evidence type="ECO:0000256" key="5">
    <source>
        <dbReference type="ARBA" id="ARBA00022723"/>
    </source>
</evidence>
<dbReference type="InterPro" id="IPR003526">
    <property type="entry name" value="MECDP_synthase"/>
</dbReference>
<dbReference type="InterPro" id="IPR036571">
    <property type="entry name" value="MECDP_synthase_sf"/>
</dbReference>
<dbReference type="GO" id="GO:0008685">
    <property type="term" value="F:2-C-methyl-D-erythritol 2,4-cyclodiphosphate synthase activity"/>
    <property type="evidence" value="ECO:0007669"/>
    <property type="project" value="UniProtKB-EC"/>
</dbReference>
<dbReference type="EMBL" id="CAJHUC010000848">
    <property type="protein sequence ID" value="CAD7698546.1"/>
    <property type="molecule type" value="Genomic_DNA"/>
</dbReference>
<evidence type="ECO:0000256" key="2">
    <source>
        <dbReference type="ARBA" id="ARBA00001968"/>
    </source>
</evidence>
<keyword evidence="5" id="KW-0479">Metal-binding</keyword>
<evidence type="ECO:0000256" key="1">
    <source>
        <dbReference type="ARBA" id="ARBA00000200"/>
    </source>
</evidence>
<dbReference type="InterPro" id="IPR020555">
    <property type="entry name" value="MECDP_synthase_CS"/>
</dbReference>
<feature type="chain" id="PRO_5035761740" description="2-C-methyl-D-erythritol 2,4-cyclodiphosphate synthase" evidence="9">
    <location>
        <begin position="19"/>
        <end position="173"/>
    </location>
</feature>
<dbReference type="Proteomes" id="UP000708148">
    <property type="component" value="Unassembled WGS sequence"/>
</dbReference>
<comment type="pathway">
    <text evidence="3">Isoprenoid biosynthesis; isopentenyl diphosphate biosynthesis via DXP pathway; isopentenyl diphosphate from 1-deoxy-D-xylulose 5-phosphate: step 4/6.</text>
</comment>
<comment type="caution">
    <text evidence="11">The sequence shown here is derived from an EMBL/GenBank/DDBJ whole genome shotgun (WGS) entry which is preliminary data.</text>
</comment>
<dbReference type="OrthoDB" id="2015434at2759"/>
<comment type="catalytic activity">
    <reaction evidence="1 8">
        <text>4-CDP-2-C-methyl-D-erythritol 2-phosphate = 2-C-methyl-D-erythritol 2,4-cyclic diphosphate + CMP</text>
        <dbReference type="Rhea" id="RHEA:23864"/>
        <dbReference type="ChEBI" id="CHEBI:57919"/>
        <dbReference type="ChEBI" id="CHEBI:58483"/>
        <dbReference type="ChEBI" id="CHEBI:60377"/>
        <dbReference type="EC" id="4.6.1.12"/>
    </reaction>
</comment>
<dbReference type="CDD" id="cd00554">
    <property type="entry name" value="MECDP_synthase"/>
    <property type="match status" value="1"/>
</dbReference>
<evidence type="ECO:0000313" key="12">
    <source>
        <dbReference type="Proteomes" id="UP000708148"/>
    </source>
</evidence>
<keyword evidence="9" id="KW-0732">Signal</keyword>
<protein>
    <recommendedName>
        <fullName evidence="4 8">2-C-methyl-D-erythritol 2,4-cyclodiphosphate synthase</fullName>
        <ecNumber evidence="4 8">4.6.1.12</ecNumber>
    </recommendedName>
</protein>
<keyword evidence="12" id="KW-1185">Reference proteome</keyword>
<dbReference type="GO" id="GO:0016114">
    <property type="term" value="P:terpenoid biosynthetic process"/>
    <property type="evidence" value="ECO:0007669"/>
    <property type="project" value="InterPro"/>
</dbReference>
<dbReference type="PANTHER" id="PTHR43181:SF1">
    <property type="entry name" value="2-C-METHYL-D-ERYTHRITOL 2,4-CYCLODIPHOSPHATE SYNTHASE, CHLOROPLASTIC"/>
    <property type="match status" value="1"/>
</dbReference>
<evidence type="ECO:0000256" key="8">
    <source>
        <dbReference type="RuleBase" id="RU004395"/>
    </source>
</evidence>
<organism evidence="11 12">
    <name type="scientific">Ostreobium quekettii</name>
    <dbReference type="NCBI Taxonomy" id="121088"/>
    <lineage>
        <taxon>Eukaryota</taxon>
        <taxon>Viridiplantae</taxon>
        <taxon>Chlorophyta</taxon>
        <taxon>core chlorophytes</taxon>
        <taxon>Ulvophyceae</taxon>
        <taxon>TCBD clade</taxon>
        <taxon>Bryopsidales</taxon>
        <taxon>Ostreobineae</taxon>
        <taxon>Ostreobiaceae</taxon>
        <taxon>Ostreobium</taxon>
    </lineage>
</organism>
<dbReference type="SUPFAM" id="SSF69765">
    <property type="entry name" value="IpsF-like"/>
    <property type="match status" value="1"/>
</dbReference>
<evidence type="ECO:0000313" key="11">
    <source>
        <dbReference type="EMBL" id="CAD7698546.1"/>
    </source>
</evidence>
<feature type="signal peptide" evidence="9">
    <location>
        <begin position="1"/>
        <end position="18"/>
    </location>
</feature>